<evidence type="ECO:0000313" key="2">
    <source>
        <dbReference type="Proteomes" id="UP000635885"/>
    </source>
</evidence>
<dbReference type="Proteomes" id="UP000635885">
    <property type="component" value="Unassembled WGS sequence"/>
</dbReference>
<evidence type="ECO:0008006" key="3">
    <source>
        <dbReference type="Google" id="ProtNLM"/>
    </source>
</evidence>
<keyword evidence="2" id="KW-1185">Reference proteome</keyword>
<protein>
    <recommendedName>
        <fullName evidence="3">Bacterial surface antigen (D15) domain-containing protein</fullName>
    </recommendedName>
</protein>
<evidence type="ECO:0000313" key="1">
    <source>
        <dbReference type="EMBL" id="GGC50853.1"/>
    </source>
</evidence>
<proteinExistence type="predicted"/>
<reference evidence="2" key="1">
    <citation type="journal article" date="2019" name="Int. J. Syst. Evol. Microbiol.">
        <title>The Global Catalogue of Microorganisms (GCM) 10K type strain sequencing project: providing services to taxonomists for standard genome sequencing and annotation.</title>
        <authorList>
            <consortium name="The Broad Institute Genomics Platform"/>
            <consortium name="The Broad Institute Genome Sequencing Center for Infectious Disease"/>
            <person name="Wu L."/>
            <person name="Ma J."/>
        </authorList>
    </citation>
    <scope>NUCLEOTIDE SEQUENCE [LARGE SCALE GENOMIC DNA]</scope>
    <source>
        <strain evidence="2">CGMCC 1.12479</strain>
    </source>
</reference>
<sequence>MGGGRVISVFGPSGLDENRGYGAIIQRQIYLKDKKLSLTPTLQGALLTSRKDVQFGPEFYSSVSFGTHLNFDIIATNKFKLAPFVGPSLVWISGIRGQGGALNSGSIDIYRLGIEGGVSLSYIHSEKFSVKSIPLTFTRATKNFGQGNIFSLLFQII</sequence>
<accession>A0ABQ1N1Y1</accession>
<comment type="caution">
    <text evidence="1">The sequence shown here is derived from an EMBL/GenBank/DDBJ whole genome shotgun (WGS) entry which is preliminary data.</text>
</comment>
<organism evidence="1 2">
    <name type="scientific">Belliella aquatica</name>
    <dbReference type="NCBI Taxonomy" id="1323734"/>
    <lineage>
        <taxon>Bacteria</taxon>
        <taxon>Pseudomonadati</taxon>
        <taxon>Bacteroidota</taxon>
        <taxon>Cytophagia</taxon>
        <taxon>Cytophagales</taxon>
        <taxon>Cyclobacteriaceae</taxon>
        <taxon>Belliella</taxon>
    </lineage>
</organism>
<name>A0ABQ1N1Y1_9BACT</name>
<dbReference type="EMBL" id="BMFD01000015">
    <property type="protein sequence ID" value="GGC50853.1"/>
    <property type="molecule type" value="Genomic_DNA"/>
</dbReference>
<gene>
    <name evidence="1" type="ORF">GCM10010993_31780</name>
</gene>